<dbReference type="EMBL" id="JADKNH010000006">
    <property type="protein sequence ID" value="MBF4693650.1"/>
    <property type="molecule type" value="Genomic_DNA"/>
</dbReference>
<feature type="transmembrane region" description="Helical" evidence="1">
    <location>
        <begin position="15"/>
        <end position="35"/>
    </location>
</feature>
<evidence type="ECO:0008006" key="4">
    <source>
        <dbReference type="Google" id="ProtNLM"/>
    </source>
</evidence>
<proteinExistence type="predicted"/>
<keyword evidence="1" id="KW-0472">Membrane</keyword>
<comment type="caution">
    <text evidence="2">The sequence shown here is derived from an EMBL/GenBank/DDBJ whole genome shotgun (WGS) entry which is preliminary data.</text>
</comment>
<reference evidence="2 3" key="1">
    <citation type="submission" date="2020-11" db="EMBL/GenBank/DDBJ databases">
        <title>Fusibacter basophilias sp. nov.</title>
        <authorList>
            <person name="Qiu D."/>
        </authorList>
    </citation>
    <scope>NUCLEOTIDE SEQUENCE [LARGE SCALE GENOMIC DNA]</scope>
    <source>
        <strain evidence="2 3">Q10-2</strain>
    </source>
</reference>
<protein>
    <recommendedName>
        <fullName evidence="4">ABC transporter permease</fullName>
    </recommendedName>
</protein>
<gene>
    <name evidence="2" type="ORF">ISU02_10980</name>
</gene>
<keyword evidence="3" id="KW-1185">Reference proteome</keyword>
<feature type="transmembrane region" description="Helical" evidence="1">
    <location>
        <begin position="139"/>
        <end position="160"/>
    </location>
</feature>
<evidence type="ECO:0000313" key="2">
    <source>
        <dbReference type="EMBL" id="MBF4693650.1"/>
    </source>
</evidence>
<organism evidence="2 3">
    <name type="scientific">Fusibacter ferrireducens</name>
    <dbReference type="NCBI Taxonomy" id="2785058"/>
    <lineage>
        <taxon>Bacteria</taxon>
        <taxon>Bacillati</taxon>
        <taxon>Bacillota</taxon>
        <taxon>Clostridia</taxon>
        <taxon>Eubacteriales</taxon>
        <taxon>Eubacteriales Family XII. Incertae Sedis</taxon>
        <taxon>Fusibacter</taxon>
    </lineage>
</organism>
<dbReference type="Proteomes" id="UP000614200">
    <property type="component" value="Unassembled WGS sequence"/>
</dbReference>
<dbReference type="RefSeq" id="WP_194701892.1">
    <property type="nucleotide sequence ID" value="NZ_JADKNH010000006.1"/>
</dbReference>
<keyword evidence="1" id="KW-1133">Transmembrane helix</keyword>
<evidence type="ECO:0000313" key="3">
    <source>
        <dbReference type="Proteomes" id="UP000614200"/>
    </source>
</evidence>
<name>A0ABR9ZT82_9FIRM</name>
<keyword evidence="1" id="KW-0812">Transmembrane</keyword>
<accession>A0ABR9ZT82</accession>
<evidence type="ECO:0000256" key="1">
    <source>
        <dbReference type="SAM" id="Phobius"/>
    </source>
</evidence>
<feature type="transmembrane region" description="Helical" evidence="1">
    <location>
        <begin position="93"/>
        <end position="114"/>
    </location>
</feature>
<sequence>MGDLTNMMRNLKKPLVFNLIYQGLLLFTIGQQIYYPQSYKYMHLVVLLVRILISETYQNEYRVFKWDQLFIPMVFMSAIISIIEKVSGTNLGLLYLMILLGLIWMLAVLIANVIKDSKNHLKEKMHPKHVDAYKKGKHFILGVFYSLYAIAIAAFAYTLYELIQLVVGN</sequence>